<dbReference type="Pfam" id="PF03865">
    <property type="entry name" value="ShlB"/>
    <property type="match status" value="1"/>
</dbReference>
<keyword evidence="1" id="KW-1134">Transmembrane beta strand</keyword>
<evidence type="ECO:0000313" key="8">
    <source>
        <dbReference type="EMBL" id="SFN24279.1"/>
    </source>
</evidence>
<evidence type="ECO:0000256" key="3">
    <source>
        <dbReference type="ARBA" id="ARBA00023237"/>
    </source>
</evidence>
<dbReference type="Gene3D" id="2.40.160.50">
    <property type="entry name" value="membrane protein fhac: a member of the omp85/tpsb transporter family"/>
    <property type="match status" value="1"/>
</dbReference>
<accession>A0A1I4XG91</accession>
<feature type="signal peptide" evidence="4">
    <location>
        <begin position="1"/>
        <end position="21"/>
    </location>
</feature>
<dbReference type="STRING" id="1367852.SAMN05216516_10492"/>
<feature type="domain" description="Polypeptide-transport-associated ShlB-type" evidence="6">
    <location>
        <begin position="85"/>
        <end position="145"/>
    </location>
</feature>
<evidence type="ECO:0000256" key="2">
    <source>
        <dbReference type="ARBA" id="ARBA00022692"/>
    </source>
</evidence>
<feature type="chain" id="PRO_5017328223" evidence="4">
    <location>
        <begin position="22"/>
        <end position="540"/>
    </location>
</feature>
<keyword evidence="2" id="KW-0812">Transmembrane</keyword>
<dbReference type="EMBL" id="FOVC01000004">
    <property type="protein sequence ID" value="SFN24279.1"/>
    <property type="molecule type" value="Genomic_DNA"/>
</dbReference>
<organism evidence="8 9">
    <name type="scientific">Izhakiella capsodis</name>
    <dbReference type="NCBI Taxonomy" id="1367852"/>
    <lineage>
        <taxon>Bacteria</taxon>
        <taxon>Pseudomonadati</taxon>
        <taxon>Pseudomonadota</taxon>
        <taxon>Gammaproteobacteria</taxon>
        <taxon>Enterobacterales</taxon>
        <taxon>Erwiniaceae</taxon>
        <taxon>Izhakiella</taxon>
    </lineage>
</organism>
<gene>
    <name evidence="8" type="ORF">SAMN05216516_10492</name>
</gene>
<dbReference type="InterPro" id="IPR051544">
    <property type="entry name" value="TPS_OM_transporter"/>
</dbReference>
<dbReference type="GO" id="GO:0008320">
    <property type="term" value="F:protein transmembrane transporter activity"/>
    <property type="evidence" value="ECO:0007669"/>
    <property type="project" value="TreeGrafter"/>
</dbReference>
<dbReference type="Proteomes" id="UP000242222">
    <property type="component" value="Unassembled WGS sequence"/>
</dbReference>
<protein>
    <submittedName>
        <fullName evidence="8">Hemolysin activation/secretion protein</fullName>
    </submittedName>
</protein>
<dbReference type="InterPro" id="IPR027282">
    <property type="entry name" value="TPS"/>
</dbReference>
<feature type="domain" description="ShlB POTRA" evidence="7">
    <location>
        <begin position="147"/>
        <end position="196"/>
    </location>
</feature>
<reference evidence="9" key="1">
    <citation type="submission" date="2016-10" db="EMBL/GenBank/DDBJ databases">
        <authorList>
            <person name="Varghese N."/>
            <person name="Submissions S."/>
        </authorList>
    </citation>
    <scope>NUCLEOTIDE SEQUENCE [LARGE SCALE GENOMIC DNA]</scope>
    <source>
        <strain evidence="9">N6PO6</strain>
    </source>
</reference>
<evidence type="ECO:0000256" key="1">
    <source>
        <dbReference type="ARBA" id="ARBA00022452"/>
    </source>
</evidence>
<dbReference type="Gene3D" id="3.10.20.310">
    <property type="entry name" value="membrane protein fhac"/>
    <property type="match status" value="1"/>
</dbReference>
<dbReference type="PANTHER" id="PTHR34597">
    <property type="entry name" value="SLR1661 PROTEIN"/>
    <property type="match status" value="1"/>
</dbReference>
<feature type="domain" description="Haemolysin activator HlyB C-terminal" evidence="5">
    <location>
        <begin position="202"/>
        <end position="504"/>
    </location>
</feature>
<dbReference type="Pfam" id="PF17287">
    <property type="entry name" value="POTRA_3"/>
    <property type="match status" value="1"/>
</dbReference>
<dbReference type="InterPro" id="IPR013686">
    <property type="entry name" value="Polypept-transport_assoc_ShlB"/>
</dbReference>
<keyword evidence="3" id="KW-0998">Cell outer membrane</keyword>
<dbReference type="InterPro" id="IPR005565">
    <property type="entry name" value="Hemolysn_activator_HlyB_C"/>
</dbReference>
<keyword evidence="1" id="KW-0472">Membrane</keyword>
<dbReference type="PIRSF" id="PIRSF029745">
    <property type="entry name" value="FhaC"/>
    <property type="match status" value="1"/>
</dbReference>
<name>A0A1I4XG91_9GAMM</name>
<keyword evidence="9" id="KW-1185">Reference proteome</keyword>
<proteinExistence type="predicted"/>
<dbReference type="GO" id="GO:0098046">
    <property type="term" value="C:type V protein secretion system complex"/>
    <property type="evidence" value="ECO:0007669"/>
    <property type="project" value="TreeGrafter"/>
</dbReference>
<evidence type="ECO:0000313" key="9">
    <source>
        <dbReference type="Proteomes" id="UP000242222"/>
    </source>
</evidence>
<keyword evidence="4" id="KW-0732">Signal</keyword>
<dbReference type="RefSeq" id="WP_092876951.1">
    <property type="nucleotide sequence ID" value="NZ_FOVC01000004.1"/>
</dbReference>
<sequence>MELRFKILSLFLLSLCFHVDADDDINNLIKQQQNADVSAFKEQALHHKSVFSSAESKVFRLDNFPEEKNCFTIKSLLVKNGFLQRKTNAVIQREVIGRCVGNIGVTKIATALQDYYINAGYITTRVELPSQNISSGTLTLIVEPGKIEKVIVENDDVIPWMLPFKKDEILNIRDIEQGLENLQQVPNVNVKINIEPGTQKNYSDIRIATHRTKNWNVRASYNNWGNKATGRYLSSVVGFLYNPARFSDLFYLAGTQSTTGKYKNISGYYSLPVGYWNYTLFYSSSQSRQVVPLSYTSVEYRGKSDYWSAKASRTFYRDKSRKFTANAELIHRKSRFEINGQELLLQKRDMENVKFGINYKQQLNNAYWDSTVSWQRFVTWFGATKTPDMVYGNVSPVSHIFNIESNYMKQFGSNIYTASFFAQYAPHELTLQDQMTLGNRWTIRGFENSVGLNGNNGFYLQNTLYHPAGFLNAQYYLGIDAGQIKKDNFYGDEILIGSAVGIQGSVKSLTWDASVSVPAKYPRGMDVDILNFNFNVSYQL</sequence>
<evidence type="ECO:0000259" key="7">
    <source>
        <dbReference type="Pfam" id="PF17287"/>
    </source>
</evidence>
<dbReference type="InterPro" id="IPR035251">
    <property type="entry name" value="ShlB_POTRA"/>
</dbReference>
<evidence type="ECO:0000259" key="5">
    <source>
        <dbReference type="Pfam" id="PF03865"/>
    </source>
</evidence>
<dbReference type="GO" id="GO:0046819">
    <property type="term" value="P:protein secretion by the type V secretion system"/>
    <property type="evidence" value="ECO:0007669"/>
    <property type="project" value="TreeGrafter"/>
</dbReference>
<evidence type="ECO:0000256" key="4">
    <source>
        <dbReference type="SAM" id="SignalP"/>
    </source>
</evidence>
<evidence type="ECO:0000259" key="6">
    <source>
        <dbReference type="Pfam" id="PF08479"/>
    </source>
</evidence>
<dbReference type="PANTHER" id="PTHR34597:SF3">
    <property type="entry name" value="OUTER MEMBRANE TRANSPORTER CDIB"/>
    <property type="match status" value="1"/>
</dbReference>
<dbReference type="Pfam" id="PF08479">
    <property type="entry name" value="POTRA_2"/>
    <property type="match status" value="1"/>
</dbReference>
<dbReference type="AlphaFoldDB" id="A0A1I4XG91"/>
<dbReference type="OrthoDB" id="290122at2"/>